<dbReference type="Gene3D" id="3.40.50.720">
    <property type="entry name" value="NAD(P)-binding Rossmann-like Domain"/>
    <property type="match status" value="1"/>
</dbReference>
<dbReference type="InterPro" id="IPR008927">
    <property type="entry name" value="6-PGluconate_DH-like_C_sf"/>
</dbReference>
<protein>
    <submittedName>
        <fullName evidence="4">3-hydroxyisobutyrate dehydrogenase</fullName>
    </submittedName>
</protein>
<proteinExistence type="predicted"/>
<dbReference type="SUPFAM" id="SSF51735">
    <property type="entry name" value="NAD(P)-binding Rossmann-fold domains"/>
    <property type="match status" value="1"/>
</dbReference>
<dbReference type="Proteomes" id="UP000249547">
    <property type="component" value="Unassembled WGS sequence"/>
</dbReference>
<name>A0A327QEQ6_9BACT</name>
<dbReference type="GO" id="GO:0016491">
    <property type="term" value="F:oxidoreductase activity"/>
    <property type="evidence" value="ECO:0007669"/>
    <property type="project" value="UniProtKB-KW"/>
</dbReference>
<dbReference type="InterPro" id="IPR006115">
    <property type="entry name" value="6PGDH_NADP-bd"/>
</dbReference>
<dbReference type="Pfam" id="PF03446">
    <property type="entry name" value="NAD_binding_2"/>
    <property type="match status" value="1"/>
</dbReference>
<dbReference type="PIRSF" id="PIRSF000103">
    <property type="entry name" value="HIBADH"/>
    <property type="match status" value="1"/>
</dbReference>
<dbReference type="SUPFAM" id="SSF48179">
    <property type="entry name" value="6-phosphogluconate dehydrogenase C-terminal domain-like"/>
    <property type="match status" value="1"/>
</dbReference>
<dbReference type="AlphaFoldDB" id="A0A327QEQ6"/>
<dbReference type="InterPro" id="IPR015815">
    <property type="entry name" value="HIBADH-related"/>
</dbReference>
<feature type="active site" evidence="2">
    <location>
        <position position="167"/>
    </location>
</feature>
<gene>
    <name evidence="4" type="ORF">LX64_03370</name>
</gene>
<organism evidence="4 5">
    <name type="scientific">Chitinophaga skermanii</name>
    <dbReference type="NCBI Taxonomy" id="331697"/>
    <lineage>
        <taxon>Bacteria</taxon>
        <taxon>Pseudomonadati</taxon>
        <taxon>Bacteroidota</taxon>
        <taxon>Chitinophagia</taxon>
        <taxon>Chitinophagales</taxon>
        <taxon>Chitinophagaceae</taxon>
        <taxon>Chitinophaga</taxon>
    </lineage>
</organism>
<sequence>MIAFLGMGLLGSNFTRALLAKGNQVNVWNRTAARATALAADGAKPFENAADAVTGAEYVHIVVKDDAAVDAVLEQARAGFKPGTIIIDHTTTSTEGAIQRTKYWAEQGFAYLHAPVFMGPQNALESTGFMLVSGDQRLIQAVEVHLATMTGKLLNFGTEPGKAASMKLIGNNFLVAFTAGIADTLSLSRSLDVPFDDVISLFENWNPAGMVKGRIQRMASGSYSQPSWELNMARKDTGLFIKATEAAGMPQIIIPTIAKEMDKWIEKGHGADDWTIIGHDSIVNPKKK</sequence>
<reference evidence="4 5" key="1">
    <citation type="submission" date="2018-06" db="EMBL/GenBank/DDBJ databases">
        <title>Genomic Encyclopedia of Archaeal and Bacterial Type Strains, Phase II (KMG-II): from individual species to whole genera.</title>
        <authorList>
            <person name="Goeker M."/>
        </authorList>
    </citation>
    <scope>NUCLEOTIDE SEQUENCE [LARGE SCALE GENOMIC DNA]</scope>
    <source>
        <strain evidence="4 5">DSM 23857</strain>
    </source>
</reference>
<feature type="domain" description="6-phosphogluconate dehydrogenase NADP-binding" evidence="3">
    <location>
        <begin position="2"/>
        <end position="153"/>
    </location>
</feature>
<dbReference type="InterPro" id="IPR013328">
    <property type="entry name" value="6PGD_dom2"/>
</dbReference>
<dbReference type="RefSeq" id="WP_111598806.1">
    <property type="nucleotide sequence ID" value="NZ_QLLL01000006.1"/>
</dbReference>
<evidence type="ECO:0000313" key="5">
    <source>
        <dbReference type="Proteomes" id="UP000249547"/>
    </source>
</evidence>
<evidence type="ECO:0000256" key="1">
    <source>
        <dbReference type="ARBA" id="ARBA00023002"/>
    </source>
</evidence>
<evidence type="ECO:0000313" key="4">
    <source>
        <dbReference type="EMBL" id="RAJ02358.1"/>
    </source>
</evidence>
<dbReference type="Gene3D" id="1.10.1040.10">
    <property type="entry name" value="N-(1-d-carboxylethyl)-l-norvaline Dehydrogenase, domain 2"/>
    <property type="match status" value="1"/>
</dbReference>
<dbReference type="OrthoDB" id="9777604at2"/>
<evidence type="ECO:0000256" key="2">
    <source>
        <dbReference type="PIRSR" id="PIRSR000103-1"/>
    </source>
</evidence>
<dbReference type="GO" id="GO:0050661">
    <property type="term" value="F:NADP binding"/>
    <property type="evidence" value="ECO:0007669"/>
    <property type="project" value="InterPro"/>
</dbReference>
<evidence type="ECO:0000259" key="3">
    <source>
        <dbReference type="Pfam" id="PF03446"/>
    </source>
</evidence>
<dbReference type="InterPro" id="IPR051265">
    <property type="entry name" value="HIBADH-related_NP60_sf"/>
</dbReference>
<accession>A0A327QEQ6</accession>
<comment type="caution">
    <text evidence="4">The sequence shown here is derived from an EMBL/GenBank/DDBJ whole genome shotgun (WGS) entry which is preliminary data.</text>
</comment>
<dbReference type="EMBL" id="QLLL01000006">
    <property type="protein sequence ID" value="RAJ02358.1"/>
    <property type="molecule type" value="Genomic_DNA"/>
</dbReference>
<dbReference type="PANTHER" id="PTHR43580">
    <property type="entry name" value="OXIDOREDUCTASE GLYR1-RELATED"/>
    <property type="match status" value="1"/>
</dbReference>
<dbReference type="PANTHER" id="PTHR43580:SF2">
    <property type="entry name" value="CYTOKINE-LIKE NUCLEAR FACTOR N-PAC"/>
    <property type="match status" value="1"/>
</dbReference>
<dbReference type="InterPro" id="IPR036291">
    <property type="entry name" value="NAD(P)-bd_dom_sf"/>
</dbReference>
<keyword evidence="1" id="KW-0560">Oxidoreductase</keyword>
<keyword evidence="5" id="KW-1185">Reference proteome</keyword>